<feature type="compositionally biased region" description="Low complexity" evidence="4">
    <location>
        <begin position="184"/>
        <end position="196"/>
    </location>
</feature>
<feature type="compositionally biased region" description="Low complexity" evidence="4">
    <location>
        <begin position="205"/>
        <end position="217"/>
    </location>
</feature>
<feature type="domain" description="ACB" evidence="5">
    <location>
        <begin position="13"/>
        <end position="102"/>
    </location>
</feature>
<dbReference type="InterPro" id="IPR000582">
    <property type="entry name" value="Acyl-CoA-binding_protein"/>
</dbReference>
<dbReference type="Gene3D" id="1.20.80.10">
    <property type="match status" value="1"/>
</dbReference>
<protein>
    <recommendedName>
        <fullName evidence="5">ACB domain-containing protein</fullName>
    </recommendedName>
</protein>
<dbReference type="SUPFAM" id="SSF47027">
    <property type="entry name" value="Acyl-CoA binding protein"/>
    <property type="match status" value="1"/>
</dbReference>
<dbReference type="PRINTS" id="PR00689">
    <property type="entry name" value="ACOABINDINGP"/>
</dbReference>
<keyword evidence="2" id="KW-0446">Lipid-binding</keyword>
<reference evidence="6 7" key="1">
    <citation type="submission" date="2014-09" db="EMBL/GenBank/DDBJ databases">
        <authorList>
            <person name="Ellenberger Sabrina"/>
        </authorList>
    </citation>
    <scope>NUCLEOTIDE SEQUENCE [LARGE SCALE GENOMIC DNA]</scope>
    <source>
        <strain evidence="6 7">CBS 412.66</strain>
    </source>
</reference>
<dbReference type="InterPro" id="IPR035984">
    <property type="entry name" value="Acyl-CoA-binding_sf"/>
</dbReference>
<gene>
    <name evidence="6" type="primary">PARPA_07180.1 scaffold 26677</name>
</gene>
<evidence type="ECO:0000256" key="3">
    <source>
        <dbReference type="SAM" id="Coils"/>
    </source>
</evidence>
<evidence type="ECO:0000313" key="7">
    <source>
        <dbReference type="Proteomes" id="UP000054107"/>
    </source>
</evidence>
<dbReference type="Pfam" id="PF00887">
    <property type="entry name" value="ACBP"/>
    <property type="match status" value="1"/>
</dbReference>
<dbReference type="EMBL" id="LN729333">
    <property type="protein sequence ID" value="CEP13129.1"/>
    <property type="molecule type" value="Genomic_DNA"/>
</dbReference>
<feature type="coiled-coil region" evidence="3">
    <location>
        <begin position="316"/>
        <end position="350"/>
    </location>
</feature>
<feature type="region of interest" description="Disordered" evidence="4">
    <location>
        <begin position="409"/>
        <end position="434"/>
    </location>
</feature>
<evidence type="ECO:0000256" key="1">
    <source>
        <dbReference type="ARBA" id="ARBA00005567"/>
    </source>
</evidence>
<dbReference type="PROSITE" id="PS51228">
    <property type="entry name" value="ACB_2"/>
    <property type="match status" value="1"/>
</dbReference>
<comment type="similarity">
    <text evidence="1">Belongs to the ACBP family.</text>
</comment>
<dbReference type="PANTHER" id="PTHR23310:SF62">
    <property type="entry name" value="ACYL-COA BINDING PROTEIN 1, ISOFORM A"/>
    <property type="match status" value="1"/>
</dbReference>
<organism evidence="6 7">
    <name type="scientific">Parasitella parasitica</name>
    <dbReference type="NCBI Taxonomy" id="35722"/>
    <lineage>
        <taxon>Eukaryota</taxon>
        <taxon>Fungi</taxon>
        <taxon>Fungi incertae sedis</taxon>
        <taxon>Mucoromycota</taxon>
        <taxon>Mucoromycotina</taxon>
        <taxon>Mucoromycetes</taxon>
        <taxon>Mucorales</taxon>
        <taxon>Mucorineae</taxon>
        <taxon>Mucoraceae</taxon>
        <taxon>Parasitella</taxon>
    </lineage>
</organism>
<dbReference type="AlphaFoldDB" id="A0A0B7NDU2"/>
<keyword evidence="7" id="KW-1185">Reference proteome</keyword>
<name>A0A0B7NDU2_9FUNG</name>
<dbReference type="Proteomes" id="UP000054107">
    <property type="component" value="Unassembled WGS sequence"/>
</dbReference>
<dbReference type="OrthoDB" id="346910at2759"/>
<sequence>MSFIPTHYSHRYINQRYNKALYIVQHLPSSSNVQPTKEQKLELYALYKQVSHGDIDTPRPGIFDVVGRAKWDAWKRLEGTSEMEAKHKYVETLLQAAKEAYKKPAGRAQAHQIIQSFAIMQPSGDSGDSSSEEEQDTTSQDGSSVASVEAEERAYLRQVQRATPILNRRPPPISQQQKTRRASSRASSQSGRMSMMTAPTELRRLSISSSNNSNTLRPVSAASGRSGKEPLKKSNAQHRTRKLYEDNYDDNVNPWVSHPSSRQYKLDQLPQDNHQSFSTLYKSPMSTTSSSATATQQQYNTLLISQQQQDEQAVLGPATKRALEALQQEIESLNERINELRKDLVVRETAYTSRRSIKSKNNTNNGDQDGWRWVFKAAAKPSLLRSPPSIQLTTYNALAYTSAHTNSMDSEDLTAMKRSSSSRSSSVHKSELSRTQHKLMLQRQSFLADDKNYLDHPDNMRRLTKELDRVNREYRCVKQFQDPLALSLKRVTELQQQQLPLLVSNTPQSSSAASSWSSSCSSSLFIPPQLQRRASSHTVHDYLMNFKDERRHSFNDKSPGFIGRLFGASSMHHSTLSPSQLKRYPHVA</sequence>
<evidence type="ECO:0000259" key="5">
    <source>
        <dbReference type="PROSITE" id="PS51228"/>
    </source>
</evidence>
<proteinExistence type="inferred from homology"/>
<keyword evidence="3" id="KW-0175">Coiled coil</keyword>
<evidence type="ECO:0000256" key="4">
    <source>
        <dbReference type="SAM" id="MobiDB-lite"/>
    </source>
</evidence>
<evidence type="ECO:0000256" key="2">
    <source>
        <dbReference type="ARBA" id="ARBA00023121"/>
    </source>
</evidence>
<evidence type="ECO:0000313" key="6">
    <source>
        <dbReference type="EMBL" id="CEP13129.1"/>
    </source>
</evidence>
<dbReference type="PROSITE" id="PS00880">
    <property type="entry name" value="ACB_1"/>
    <property type="match status" value="1"/>
</dbReference>
<dbReference type="PANTHER" id="PTHR23310">
    <property type="entry name" value="ACYL-COA-BINDING PROTEIN, ACBP"/>
    <property type="match status" value="1"/>
</dbReference>
<dbReference type="GO" id="GO:0006631">
    <property type="term" value="P:fatty acid metabolic process"/>
    <property type="evidence" value="ECO:0007669"/>
    <property type="project" value="TreeGrafter"/>
</dbReference>
<dbReference type="GO" id="GO:0000062">
    <property type="term" value="F:fatty-acyl-CoA binding"/>
    <property type="evidence" value="ECO:0007669"/>
    <property type="project" value="InterPro"/>
</dbReference>
<dbReference type="STRING" id="35722.A0A0B7NDU2"/>
<feature type="region of interest" description="Disordered" evidence="4">
    <location>
        <begin position="121"/>
        <end position="245"/>
    </location>
</feature>
<dbReference type="InterPro" id="IPR014352">
    <property type="entry name" value="FERM/acyl-CoA-bd_prot_sf"/>
</dbReference>
<accession>A0A0B7NDU2</accession>
<dbReference type="InterPro" id="IPR022408">
    <property type="entry name" value="Acyl-CoA-binding_prot_CS"/>
</dbReference>